<dbReference type="EMBL" id="CADCXU010025667">
    <property type="protein sequence ID" value="CAB0012930.1"/>
    <property type="molecule type" value="Genomic_DNA"/>
</dbReference>
<reference evidence="3 4" key="1">
    <citation type="submission" date="2020-02" db="EMBL/GenBank/DDBJ databases">
        <authorList>
            <person name="Ferguson B K."/>
        </authorList>
    </citation>
    <scope>NUCLEOTIDE SEQUENCE [LARGE SCALE GENOMIC DNA]</scope>
</reference>
<dbReference type="Pfam" id="PF23575">
    <property type="entry name" value="JAG1"/>
    <property type="match status" value="1"/>
</dbReference>
<dbReference type="Gene3D" id="1.25.10.20">
    <property type="entry name" value="Vitellinogen, superhelical"/>
    <property type="match status" value="1"/>
</dbReference>
<evidence type="ECO:0000313" key="3">
    <source>
        <dbReference type="EMBL" id="CAB0012930.1"/>
    </source>
</evidence>
<dbReference type="PANTHER" id="PTHR23345">
    <property type="entry name" value="VITELLOGENIN-RELATED"/>
    <property type="match status" value="1"/>
</dbReference>
<dbReference type="PANTHER" id="PTHR23345:SF15">
    <property type="entry name" value="VITELLOGENIN 1-RELATED"/>
    <property type="match status" value="1"/>
</dbReference>
<dbReference type="InterPro" id="IPR015255">
    <property type="entry name" value="Vitellinogen_open_b-sht"/>
</dbReference>
<dbReference type="Gene3D" id="2.20.80.10">
    <property type="entry name" value="Lipovitellin-phosvitin complex, chain A, domain 4"/>
    <property type="match status" value="1"/>
</dbReference>
<proteinExistence type="predicted"/>
<dbReference type="InterPro" id="IPR056986">
    <property type="entry name" value="JAG1_1/2_dom"/>
</dbReference>
<feature type="transmembrane region" description="Helical" evidence="1">
    <location>
        <begin position="94"/>
        <end position="117"/>
    </location>
</feature>
<gene>
    <name evidence="3" type="ORF">NTEN_LOCUS17620</name>
</gene>
<dbReference type="SUPFAM" id="SSF56968">
    <property type="entry name" value="Lipovitellin-phosvitin complex, beta-sheet shell regions"/>
    <property type="match status" value="2"/>
</dbReference>
<dbReference type="Pfam" id="PF09172">
    <property type="entry name" value="Vit_open_b-sht"/>
    <property type="match status" value="2"/>
</dbReference>
<keyword evidence="1" id="KW-0812">Transmembrane</keyword>
<protein>
    <recommendedName>
        <fullName evidence="2">Vitellinogen open beta-sheet domain-containing protein</fullName>
    </recommendedName>
</protein>
<evidence type="ECO:0000256" key="1">
    <source>
        <dbReference type="SAM" id="Phobius"/>
    </source>
</evidence>
<feature type="domain" description="Vitellinogen open beta-sheet" evidence="2">
    <location>
        <begin position="533"/>
        <end position="702"/>
    </location>
</feature>
<accession>A0A6H5H939</accession>
<name>A0A6H5H939_9HEMI</name>
<evidence type="ECO:0000259" key="2">
    <source>
        <dbReference type="SMART" id="SM01169"/>
    </source>
</evidence>
<dbReference type="OrthoDB" id="6484170at2759"/>
<sequence length="1207" mass="137118">MCKELRSLLATTHAALHNVIIMCDFKIGVNNTLAVTMWNNEQSGDGVKEAVRVIAELITHNQGEPYASALASVTEVDVQTALAVPVEEGEKYHWLATTVISGVVILLPLLFCGMYWVRVQRPAPIREPCGRSHEDEKSNNIQNEENMRRYANPLKDEPTGSVSDVQTRNASGPLVKLVSISSCAIGLVKRSFCKDSEEYKIDFVALLVHDLSEIVSIYKSLVERKFDALLIVAIRRLWLHNLDSYLRLQRGRYACMRWRNATLNSELTETFVCSTRIASTMISVSIPCRVFGNFNYGCDSKRIYFEEMNSFNTMATFLTRCTPWANDQRCSRPLVAKKCIFPVPIELIVVLCGTLASTYGNIATTYGLKVVGDIPIGSFDSDASIVRGFQGPFTDHIPNPTRCCSLFSVHEWEQRVQYQNSNFVKLNAPFAYATDATEKSRTTSRSRYMWHTSMQRPCYLLFKIQWTDSMLTRQRMKKHMLDALPYIRSRASTKVMVEVMLNKEVSDDTAEEWLIVMSFFPRELIQIKIICLNFSGGAVEANVIFTRASYIPRNVMVNFTINMFGESLNVLEEIKFDRSAMLIDASYITPMSTGIPLKLNTIGTATFNIDAMGLINTTEFSKKLKLDLEGKLNPSIGVNVEGVMEVDAFFTTSGVKFKGSIFTSTALDGSMKWENYKNLKLTFHLPMIKSDIFHAEIKVVSLRYLPWDQEPGDSPSRSSGFRTSSLGWIHMLKGFLPYPQGQGLMPTTPSRLELVVRERGLQYLPIIMAHFTSQRPSKWLNVRLRVLEDDGNEYDTLAYFKFPFGQLRLNDELNFNVVSKGSYDFKPISEDSGKEGYYHMTTLIRSPIKMLNFSICANATLLWPAWNDLKFLSHVILPNKSDEIHTAMVHLFYQKDLRYGAHAIKYFRHPEQFDFLTMRQLKKISLFQSTDSKATGRSSLTYNNESLMSGNYTRSSEFTDRSSKNNIAIHVNNNFLPAGIIYNHRHMKKFPHQEVPYTNVTMTIDYAEYDNVLFSFDSQLEYSMDLHKKLTINGTVINKSQEPNVLYEFNILGLHPSSRSIYNVNCCGCSLNYFSLSFPKSYWPMVASDIFCFLPAGDMGWFFGKTAGLLGTLDNEPATDFLASDGRVPNDTNLFIDSWALMNCSSKSEQGYKEEHPGNLEMCTSLFQMKTSSFAACYPIVSEEMLYQSQIFTEFTELIVTDHGIAF</sequence>
<keyword evidence="4" id="KW-1185">Reference proteome</keyword>
<keyword evidence="1" id="KW-0472">Membrane</keyword>
<dbReference type="InterPro" id="IPR015819">
    <property type="entry name" value="Lipid_transp_b-sht_shell"/>
</dbReference>
<keyword evidence="1" id="KW-1133">Transmembrane helix</keyword>
<dbReference type="Proteomes" id="UP000479000">
    <property type="component" value="Unassembled WGS sequence"/>
</dbReference>
<dbReference type="AlphaFoldDB" id="A0A6H5H939"/>
<dbReference type="InterPro" id="IPR050733">
    <property type="entry name" value="Vitellogenin/Apolipophorin"/>
</dbReference>
<organism evidence="3 4">
    <name type="scientific">Nesidiocoris tenuis</name>
    <dbReference type="NCBI Taxonomy" id="355587"/>
    <lineage>
        <taxon>Eukaryota</taxon>
        <taxon>Metazoa</taxon>
        <taxon>Ecdysozoa</taxon>
        <taxon>Arthropoda</taxon>
        <taxon>Hexapoda</taxon>
        <taxon>Insecta</taxon>
        <taxon>Pterygota</taxon>
        <taxon>Neoptera</taxon>
        <taxon>Paraneoptera</taxon>
        <taxon>Hemiptera</taxon>
        <taxon>Heteroptera</taxon>
        <taxon>Panheteroptera</taxon>
        <taxon>Cimicomorpha</taxon>
        <taxon>Miridae</taxon>
        <taxon>Dicyphina</taxon>
        <taxon>Nesidiocoris</taxon>
    </lineage>
</organism>
<dbReference type="GO" id="GO:0005319">
    <property type="term" value="F:lipid transporter activity"/>
    <property type="evidence" value="ECO:0007669"/>
    <property type="project" value="InterPro"/>
</dbReference>
<dbReference type="InterPro" id="IPR011030">
    <property type="entry name" value="Lipovitellin_superhlx_dom"/>
</dbReference>
<evidence type="ECO:0000313" key="4">
    <source>
        <dbReference type="Proteomes" id="UP000479000"/>
    </source>
</evidence>
<dbReference type="SMART" id="SM01169">
    <property type="entry name" value="DUF1943"/>
    <property type="match status" value="1"/>
</dbReference>